<dbReference type="OrthoDB" id="951040at2"/>
<dbReference type="Pfam" id="PF13342">
    <property type="entry name" value="Toprim_Crpt"/>
    <property type="match status" value="3"/>
</dbReference>
<reference evidence="1 2" key="1">
    <citation type="submission" date="2015-01" db="EMBL/GenBank/DDBJ databases">
        <authorList>
            <person name="Xiang T."/>
            <person name="Song Y."/>
            <person name="Huang L."/>
            <person name="Wang B."/>
            <person name="Wu P."/>
        </authorList>
    </citation>
    <scope>NUCLEOTIDE SEQUENCE [LARGE SCALE GENOMIC DNA]</scope>
    <source>
        <strain evidence="1 2">CcD93</strain>
    </source>
</reference>
<evidence type="ECO:0000313" key="1">
    <source>
        <dbReference type="EMBL" id="CEN52802.1"/>
    </source>
</evidence>
<dbReference type="EMBL" id="CDOL01000217">
    <property type="protein sequence ID" value="CEN52802.1"/>
    <property type="molecule type" value="Genomic_DNA"/>
</dbReference>
<dbReference type="InterPro" id="IPR025589">
    <property type="entry name" value="Toprim_C_rpt"/>
</dbReference>
<evidence type="ECO:0008006" key="3">
    <source>
        <dbReference type="Google" id="ProtNLM"/>
    </source>
</evidence>
<gene>
    <name evidence="1" type="ORF">CCAND93_30009</name>
</gene>
<name>A0A0B7IRZ9_9FLAO</name>
<organism evidence="1 2">
    <name type="scientific">Capnocytophaga canis</name>
    <dbReference type="NCBI Taxonomy" id="1848903"/>
    <lineage>
        <taxon>Bacteria</taxon>
        <taxon>Pseudomonadati</taxon>
        <taxon>Bacteroidota</taxon>
        <taxon>Flavobacteriia</taxon>
        <taxon>Flavobacteriales</taxon>
        <taxon>Flavobacteriaceae</taxon>
        <taxon>Capnocytophaga</taxon>
    </lineage>
</organism>
<accession>A0A0B7IRZ9</accession>
<dbReference type="RefSeq" id="WP_042007462.1">
    <property type="nucleotide sequence ID" value="NZ_CDOL01000217.1"/>
</dbReference>
<proteinExistence type="predicted"/>
<protein>
    <recommendedName>
        <fullName evidence="3">DNA topoisomerase I</fullName>
    </recommendedName>
</protein>
<dbReference type="Proteomes" id="UP000038200">
    <property type="component" value="Unassembled WGS sequence"/>
</dbReference>
<sequence>MANFELEKLGVCPVCKKGHIVRGSIGYSCNYFKSFEDKCTFTIYSSYFGKEITSDIAKELIENGETRVFNDFKTQEEKPFSASLIIEDNIVKPNFKKETLETPCPICDGKIEIGQKSYMCENYHPQEEDACKLYIPRVICEKEITKNIAELLVKGEKTPFISGFKNKLGEEFTTRLYLNDDLRIEFKNDLCECPKCGGDVLVNQKAYSCSNYKNEDIKCDFVIWREMSGRKITQSEAIQLCEKGETNILNFKSKDGNTYERKLILTDDFKVKMI</sequence>
<dbReference type="AlphaFoldDB" id="A0A0B7IRZ9"/>
<evidence type="ECO:0000313" key="2">
    <source>
        <dbReference type="Proteomes" id="UP000038200"/>
    </source>
</evidence>